<name>A0ABT6MEZ7_9NOCA</name>
<dbReference type="RefSeq" id="WP_280762101.1">
    <property type="nucleotide sequence ID" value="NZ_JARXVC010000011.1"/>
</dbReference>
<organism evidence="1 2">
    <name type="scientific">Prescottella agglutinans</name>
    <dbReference type="NCBI Taxonomy" id="1644129"/>
    <lineage>
        <taxon>Bacteria</taxon>
        <taxon>Bacillati</taxon>
        <taxon>Actinomycetota</taxon>
        <taxon>Actinomycetes</taxon>
        <taxon>Mycobacteriales</taxon>
        <taxon>Nocardiaceae</taxon>
        <taxon>Prescottella</taxon>
    </lineage>
</organism>
<gene>
    <name evidence="1" type="ORF">M2280_004042</name>
</gene>
<reference evidence="1 2" key="1">
    <citation type="submission" date="2023-04" db="EMBL/GenBank/DDBJ databases">
        <title>Forest soil microbial communities from Buena Vista Peninsula, Colon Province, Panama.</title>
        <authorList>
            <person name="Bouskill N."/>
        </authorList>
    </citation>
    <scope>NUCLEOTIDE SEQUENCE [LARGE SCALE GENOMIC DNA]</scope>
    <source>
        <strain evidence="1 2">CFH S0262</strain>
    </source>
</reference>
<protein>
    <submittedName>
        <fullName evidence="1">Uncharacterized protein</fullName>
    </submittedName>
</protein>
<dbReference type="Proteomes" id="UP001160334">
    <property type="component" value="Unassembled WGS sequence"/>
</dbReference>
<evidence type="ECO:0000313" key="2">
    <source>
        <dbReference type="Proteomes" id="UP001160334"/>
    </source>
</evidence>
<comment type="caution">
    <text evidence="1">The sequence shown here is derived from an EMBL/GenBank/DDBJ whole genome shotgun (WGS) entry which is preliminary data.</text>
</comment>
<evidence type="ECO:0000313" key="1">
    <source>
        <dbReference type="EMBL" id="MDH6282805.1"/>
    </source>
</evidence>
<keyword evidence="2" id="KW-1185">Reference proteome</keyword>
<accession>A0ABT6MEZ7</accession>
<proteinExistence type="predicted"/>
<dbReference type="EMBL" id="JARXVC010000011">
    <property type="protein sequence ID" value="MDH6282805.1"/>
    <property type="molecule type" value="Genomic_DNA"/>
</dbReference>
<sequence length="98" mass="11409">MDYSSAGNNLHEYIAHSDDLRDYLQELSEQGADYWATNVRWRTGFNATHIEAYTEDGPNSMEGVVYASGHYARYREHGTRYNAAEHVMRDWMDLIENT</sequence>